<dbReference type="SUPFAM" id="SSF51735">
    <property type="entry name" value="NAD(P)-binding Rossmann-fold domains"/>
    <property type="match status" value="1"/>
</dbReference>
<organism evidence="2 3">
    <name type="scientific">Enterobacter agglomerans</name>
    <name type="common">Erwinia herbicola</name>
    <name type="synonym">Pantoea agglomerans</name>
    <dbReference type="NCBI Taxonomy" id="549"/>
    <lineage>
        <taxon>Bacteria</taxon>
        <taxon>Pseudomonadati</taxon>
        <taxon>Pseudomonadota</taxon>
        <taxon>Gammaproteobacteria</taxon>
        <taxon>Enterobacterales</taxon>
        <taxon>Erwiniaceae</taxon>
        <taxon>Pantoea</taxon>
        <taxon>Pantoea agglomerans group</taxon>
    </lineage>
</organism>
<geneLocation type="plasmid" evidence="2 3">
    <name>P1</name>
</geneLocation>
<evidence type="ECO:0000256" key="1">
    <source>
        <dbReference type="ARBA" id="ARBA00023002"/>
    </source>
</evidence>
<dbReference type="PANTHER" id="PTHR11645:SF0">
    <property type="entry name" value="PYRROLINE-5-CARBOXYLATE REDUCTASE 3"/>
    <property type="match status" value="1"/>
</dbReference>
<sequence>MKRIGILDVDALTEKLVRGLFRAVPDSQIFLFCGNNERARKLSVDLPCWTLDSYQDVVDEADVIILGGEDHYLRKIAPQIQLRCPQTLISLVPAISTQKLRDLFRHTDCVRLMLAFAAEINQSSVLLTAADNDIQALFNRLGQLTVFTDESEFDLATVSMGMNSWFYFLAEGLQSWFVQKGLTEDIARRLVLNGFRDFVEYADYKNSAGLDELGKEIALSGLYKLEGLEVLAQMQVLEPWHNASDTVLSMIKENKPP</sequence>
<name>A0AAN2K846_ENTAG</name>
<dbReference type="AlphaFoldDB" id="A0AAN2K846"/>
<dbReference type="InterPro" id="IPR036291">
    <property type="entry name" value="NAD(P)-bd_dom_sf"/>
</dbReference>
<dbReference type="EMBL" id="OW970316">
    <property type="protein sequence ID" value="CAH6367497.1"/>
    <property type="molecule type" value="Genomic_DNA"/>
</dbReference>
<dbReference type="Proteomes" id="UP001158961">
    <property type="component" value="Plasmid P1"/>
</dbReference>
<dbReference type="RefSeq" id="WP_031592449.1">
    <property type="nucleotide sequence ID" value="NZ_JBBJSK010000002.1"/>
</dbReference>
<proteinExistence type="predicted"/>
<dbReference type="PANTHER" id="PTHR11645">
    <property type="entry name" value="PYRROLINE-5-CARBOXYLATE REDUCTASE"/>
    <property type="match status" value="1"/>
</dbReference>
<dbReference type="GO" id="GO:0055129">
    <property type="term" value="P:L-proline biosynthetic process"/>
    <property type="evidence" value="ECO:0007669"/>
    <property type="project" value="TreeGrafter"/>
</dbReference>
<gene>
    <name evidence="2" type="ORF">DAPPPG734_22520</name>
</gene>
<protein>
    <submittedName>
        <fullName evidence="2">Pyrroline-5-carboxylate reductase</fullName>
    </submittedName>
</protein>
<reference evidence="2" key="1">
    <citation type="submission" date="2022-05" db="EMBL/GenBank/DDBJ databases">
        <authorList>
            <person name="Pothier F. J."/>
        </authorList>
    </citation>
    <scope>NUCLEOTIDE SEQUENCE</scope>
    <source>
        <strain evidence="2">DAPP-PG734</strain>
        <plasmid evidence="2">P1</plasmid>
    </source>
</reference>
<keyword evidence="1" id="KW-0560">Oxidoreductase</keyword>
<evidence type="ECO:0000313" key="2">
    <source>
        <dbReference type="EMBL" id="CAH6367497.1"/>
    </source>
</evidence>
<dbReference type="Gene3D" id="3.40.50.720">
    <property type="entry name" value="NAD(P)-binding Rossmann-like Domain"/>
    <property type="match status" value="1"/>
</dbReference>
<evidence type="ECO:0000313" key="3">
    <source>
        <dbReference type="Proteomes" id="UP001158961"/>
    </source>
</evidence>
<dbReference type="GO" id="GO:0004735">
    <property type="term" value="F:pyrroline-5-carboxylate reductase activity"/>
    <property type="evidence" value="ECO:0007669"/>
    <property type="project" value="TreeGrafter"/>
</dbReference>
<accession>A0AAN2K846</accession>
<keyword evidence="2" id="KW-0614">Plasmid</keyword>